<dbReference type="PANTHER" id="PTHR12860:SF0">
    <property type="entry name" value="SIGNAL RECOGNITION PARTICLE SUBUNIT SRP68"/>
    <property type="match status" value="1"/>
</dbReference>
<evidence type="ECO:0000313" key="4">
    <source>
        <dbReference type="Proteomes" id="UP000694255"/>
    </source>
</evidence>
<dbReference type="PIRSF" id="PIRSF038995">
    <property type="entry name" value="SRP68"/>
    <property type="match status" value="1"/>
</dbReference>
<dbReference type="GO" id="GO:0030942">
    <property type="term" value="F:endoplasmic reticulum signal peptide binding"/>
    <property type="evidence" value="ECO:0007669"/>
    <property type="project" value="InterPro"/>
</dbReference>
<keyword evidence="1" id="KW-0694">RNA-binding</keyword>
<dbReference type="AlphaFoldDB" id="A0A8J5UL04"/>
<dbReference type="Proteomes" id="UP000694255">
    <property type="component" value="Unassembled WGS sequence"/>
</dbReference>
<dbReference type="PANTHER" id="PTHR12860">
    <property type="entry name" value="SIGNAL RECOGNITION PARTICLE 68 KDA PROTEIN"/>
    <property type="match status" value="1"/>
</dbReference>
<dbReference type="GO" id="GO:0005786">
    <property type="term" value="C:signal recognition particle, endoplasmic reticulum targeting"/>
    <property type="evidence" value="ECO:0007669"/>
    <property type="project" value="InterPro"/>
</dbReference>
<keyword evidence="1" id="KW-0963">Cytoplasm</keyword>
<dbReference type="RefSeq" id="XP_049265935.1">
    <property type="nucleotide sequence ID" value="XM_049410428.1"/>
</dbReference>
<comment type="similarity">
    <text evidence="1">Belongs to the SRP68 family.</text>
</comment>
<sequence length="580" mass="66984">MDSPLNITLGARMSAYLVTPDDYRKQRKRINRRLYKLRHELGLITRDTKNYSTKEKTSKITGEDYERDSKYGLVYLLTAERDILYALEIKNLLEISNEKSSSYKTLMISKIKRALSNAVKVLELTQNDNDDLRKVELYVYAALIQGQLSVTKKQWSKALNAFSIAKCSLDYLYSQQSISNEGEDIEQQQFNKTLINELVDTLVDPSLNLAISQADTTFATTDLKSISRKHCHDNEVGVLGNVIKLIESKDPSFVSDISESVELIKEIDWRDHHAQLYNDEIAFKIMELSNNKQEWTSFNDPNQFDSIITSWTEILELHKLDTEKNQDDDDLEQVQHRAIFLTYLNYNLLFTRLKRDLLLIDQLASKKEIENNKDIIRLYNGIIIIVQELKDLPGVYNDDDLYTSLENLEKYYQSQKSIVIAESYQYNGQFGESLKIYNYIEEELLSSIDEEYYKTDFPFDVSTNQEINRFKQDLKTRLLQSHISAQFALSSRGTSQYVIENLTKFPNGDLENIINLSKTPKIEPILPKPVLFDVAFNYISYDLGRTKTTTTTKSPVVTESAEEEQGGKKRGGFFGMFGRS</sequence>
<evidence type="ECO:0000256" key="1">
    <source>
        <dbReference type="PIRNR" id="PIRNR038995"/>
    </source>
</evidence>
<dbReference type="GO" id="GO:0005047">
    <property type="term" value="F:signal recognition particle binding"/>
    <property type="evidence" value="ECO:0007669"/>
    <property type="project" value="InterPro"/>
</dbReference>
<evidence type="ECO:0000256" key="2">
    <source>
        <dbReference type="SAM" id="MobiDB-lite"/>
    </source>
</evidence>
<dbReference type="Pfam" id="PF16969">
    <property type="entry name" value="SRP68"/>
    <property type="match status" value="1"/>
</dbReference>
<comment type="function">
    <text evidence="1">Component of the signal recognition particle (SRP) complex, a ribonucleoprotein complex that mediates the cotranslational targeting of secretory and membrane proteins to the endoplasmic reticulum (ER). The SRP complex interacts with the signal sequence in nascent secretory and membrane proteins and directs them to the membrane of the ER.</text>
</comment>
<dbReference type="GeneID" id="73467524"/>
<proteinExistence type="inferred from homology"/>
<dbReference type="OrthoDB" id="10255118at2759"/>
<comment type="caution">
    <text evidence="3">The sequence shown here is derived from an EMBL/GenBank/DDBJ whole genome shotgun (WGS) entry which is preliminary data.</text>
</comment>
<dbReference type="EMBL" id="JAGSYN010000047">
    <property type="protein sequence ID" value="KAG7665703.1"/>
    <property type="molecule type" value="Genomic_DNA"/>
</dbReference>
<protein>
    <recommendedName>
        <fullName evidence="1">Signal recognition particle subunit SRP68</fullName>
        <shortName evidence="1">SRP68</shortName>
    </recommendedName>
</protein>
<dbReference type="InterPro" id="IPR034652">
    <property type="entry name" value="SRP68-RBD"/>
</dbReference>
<keyword evidence="4" id="KW-1185">Reference proteome</keyword>
<reference evidence="3 4" key="1">
    <citation type="journal article" date="2021" name="DNA Res.">
        <title>Genome analysis of Candida subhashii reveals its hybrid nature and dual mitochondrial genome conformations.</title>
        <authorList>
            <person name="Mixao V."/>
            <person name="Hegedusova E."/>
            <person name="Saus E."/>
            <person name="Pryszcz L.P."/>
            <person name="Cillingova A."/>
            <person name="Nosek J."/>
            <person name="Gabaldon T."/>
        </authorList>
    </citation>
    <scope>NUCLEOTIDE SEQUENCE [LARGE SCALE GENOMIC DNA]</scope>
    <source>
        <strain evidence="3 4">CBS 10753</strain>
    </source>
</reference>
<accession>A0A8J5UL04</accession>
<feature type="region of interest" description="Disordered" evidence="2">
    <location>
        <begin position="550"/>
        <end position="570"/>
    </location>
</feature>
<name>A0A8J5UL04_9ASCO</name>
<keyword evidence="1" id="KW-0687">Ribonucleoprotein</keyword>
<dbReference type="GO" id="GO:0008312">
    <property type="term" value="F:7S RNA binding"/>
    <property type="evidence" value="ECO:0007669"/>
    <property type="project" value="InterPro"/>
</dbReference>
<organism evidence="3 4">
    <name type="scientific">[Candida] subhashii</name>
    <dbReference type="NCBI Taxonomy" id="561895"/>
    <lineage>
        <taxon>Eukaryota</taxon>
        <taxon>Fungi</taxon>
        <taxon>Dikarya</taxon>
        <taxon>Ascomycota</taxon>
        <taxon>Saccharomycotina</taxon>
        <taxon>Pichiomycetes</taxon>
        <taxon>Debaryomycetaceae</taxon>
        <taxon>Spathaspora</taxon>
    </lineage>
</organism>
<dbReference type="InterPro" id="IPR026258">
    <property type="entry name" value="SRP68"/>
</dbReference>
<dbReference type="GO" id="GO:0006614">
    <property type="term" value="P:SRP-dependent cotranslational protein targeting to membrane"/>
    <property type="evidence" value="ECO:0007669"/>
    <property type="project" value="InterPro"/>
</dbReference>
<evidence type="ECO:0000313" key="3">
    <source>
        <dbReference type="EMBL" id="KAG7665703.1"/>
    </source>
</evidence>
<keyword evidence="1" id="KW-0733">Signal recognition particle</keyword>
<dbReference type="CDD" id="cd15481">
    <property type="entry name" value="SRP68-RBD"/>
    <property type="match status" value="1"/>
</dbReference>
<comment type="subcellular location">
    <subcellularLocation>
        <location evidence="1">Cytoplasm</location>
    </subcellularLocation>
</comment>
<gene>
    <name evidence="3" type="ORF">J8A68_000723</name>
</gene>